<evidence type="ECO:0000313" key="13">
    <source>
        <dbReference type="Proteomes" id="UP000242497"/>
    </source>
</evidence>
<keyword evidence="5 7" id="KW-0520">NAD</keyword>
<feature type="binding site" evidence="10">
    <location>
        <position position="159"/>
    </location>
    <ligand>
        <name>NAD(+)</name>
        <dbReference type="ChEBI" id="CHEBI:57540"/>
    </ligand>
</feature>
<evidence type="ECO:0000256" key="7">
    <source>
        <dbReference type="PIRNR" id="PIRNR000124"/>
    </source>
</evidence>
<organism evidence="12 13">
    <name type="scientific">Tepidibacter formicigenes DSM 15518</name>
    <dbReference type="NCBI Taxonomy" id="1123349"/>
    <lineage>
        <taxon>Bacteria</taxon>
        <taxon>Bacillati</taxon>
        <taxon>Bacillota</taxon>
        <taxon>Clostridia</taxon>
        <taxon>Peptostreptococcales</taxon>
        <taxon>Peptostreptococcaceae</taxon>
        <taxon>Tepidibacter</taxon>
    </lineage>
</organism>
<dbReference type="InterPro" id="IPR001732">
    <property type="entry name" value="UDP-Glc/GDP-Man_DH_N"/>
</dbReference>
<dbReference type="PANTHER" id="PTHR43750">
    <property type="entry name" value="UDP-GLUCOSE 6-DEHYDROGENASE TUAD"/>
    <property type="match status" value="1"/>
</dbReference>
<dbReference type="STRING" id="1123349.SAMN02744037_01963"/>
<dbReference type="GO" id="GO:0003979">
    <property type="term" value="F:UDP-glucose 6-dehydrogenase activity"/>
    <property type="evidence" value="ECO:0007669"/>
    <property type="project" value="UniProtKB-EC"/>
</dbReference>
<dbReference type="AlphaFoldDB" id="A0A1M6QVE3"/>
<dbReference type="UniPathway" id="UPA00038">
    <property type="reaction ID" value="UER00491"/>
</dbReference>
<dbReference type="GO" id="GO:0006065">
    <property type="term" value="P:UDP-glucuronate biosynthetic process"/>
    <property type="evidence" value="ECO:0007669"/>
    <property type="project" value="UniProtKB-UniPathway"/>
</dbReference>
<evidence type="ECO:0000256" key="10">
    <source>
        <dbReference type="PIRSR" id="PIRSR500134-3"/>
    </source>
</evidence>
<protein>
    <recommendedName>
        <fullName evidence="3 7">UDP-glucose 6-dehydrogenase</fullName>
        <ecNumber evidence="3 7">1.1.1.22</ecNumber>
    </recommendedName>
</protein>
<dbReference type="InterPro" id="IPR014026">
    <property type="entry name" value="UDP-Glc/GDP-Man_DH_dimer"/>
</dbReference>
<dbReference type="RefSeq" id="WP_072889506.1">
    <property type="nucleotide sequence ID" value="NZ_FRAE01000048.1"/>
</dbReference>
<dbReference type="SUPFAM" id="SSF48179">
    <property type="entry name" value="6-phosphogluconate dehydrogenase C-terminal domain-like"/>
    <property type="match status" value="1"/>
</dbReference>
<keyword evidence="13" id="KW-1185">Reference proteome</keyword>
<dbReference type="Proteomes" id="UP000242497">
    <property type="component" value="Unassembled WGS sequence"/>
</dbReference>
<dbReference type="SUPFAM" id="SSF52413">
    <property type="entry name" value="UDP-glucose/GDP-mannose dehydrogenase C-terminal domain"/>
    <property type="match status" value="1"/>
</dbReference>
<evidence type="ECO:0000256" key="9">
    <source>
        <dbReference type="PIRSR" id="PIRSR500134-2"/>
    </source>
</evidence>
<dbReference type="InterPro" id="IPR036220">
    <property type="entry name" value="UDP-Glc/GDP-Man_DH_C_sf"/>
</dbReference>
<feature type="binding site" evidence="10">
    <location>
        <position position="36"/>
    </location>
    <ligand>
        <name>NAD(+)</name>
        <dbReference type="ChEBI" id="CHEBI:57540"/>
    </ligand>
</feature>
<evidence type="ECO:0000256" key="3">
    <source>
        <dbReference type="ARBA" id="ARBA00012954"/>
    </source>
</evidence>
<feature type="active site" description="Nucleophile" evidence="8">
    <location>
        <position position="267"/>
    </location>
</feature>
<dbReference type="EC" id="1.1.1.22" evidence="3 7"/>
<feature type="binding site" evidence="9">
    <location>
        <position position="264"/>
    </location>
    <ligand>
        <name>substrate</name>
    </ligand>
</feature>
<feature type="binding site" evidence="9">
    <location>
        <position position="211"/>
    </location>
    <ligand>
        <name>substrate</name>
    </ligand>
</feature>
<dbReference type="SMART" id="SM00984">
    <property type="entry name" value="UDPG_MGDP_dh_C"/>
    <property type="match status" value="1"/>
</dbReference>
<feature type="binding site" evidence="10">
    <location>
        <position position="87"/>
    </location>
    <ligand>
        <name>NAD(+)</name>
        <dbReference type="ChEBI" id="CHEBI:57540"/>
    </ligand>
</feature>
<feature type="binding site" evidence="9">
    <location>
        <begin position="256"/>
        <end position="260"/>
    </location>
    <ligand>
        <name>substrate</name>
    </ligand>
</feature>
<feature type="binding site" evidence="10">
    <location>
        <position position="334"/>
    </location>
    <ligand>
        <name>NAD(+)</name>
        <dbReference type="ChEBI" id="CHEBI:57540"/>
    </ligand>
</feature>
<name>A0A1M6QVE3_9FIRM</name>
<feature type="binding site" evidence="10">
    <location>
        <position position="270"/>
    </location>
    <ligand>
        <name>NAD(+)</name>
        <dbReference type="ChEBI" id="CHEBI:57540"/>
    </ligand>
</feature>
<reference evidence="13" key="1">
    <citation type="submission" date="2016-11" db="EMBL/GenBank/DDBJ databases">
        <authorList>
            <person name="Varghese N."/>
            <person name="Submissions S."/>
        </authorList>
    </citation>
    <scope>NUCLEOTIDE SEQUENCE [LARGE SCALE GENOMIC DNA]</scope>
    <source>
        <strain evidence="13">DSM 15518</strain>
    </source>
</reference>
<comment type="similarity">
    <text evidence="2 7">Belongs to the UDP-glucose/GDP-mannose dehydrogenase family.</text>
</comment>
<feature type="binding site" evidence="10">
    <location>
        <position position="31"/>
    </location>
    <ligand>
        <name>NAD(+)</name>
        <dbReference type="ChEBI" id="CHEBI:57540"/>
    </ligand>
</feature>
<dbReference type="NCBIfam" id="TIGR03026">
    <property type="entry name" value="NDP-sugDHase"/>
    <property type="match status" value="1"/>
</dbReference>
<dbReference type="InterPro" id="IPR014027">
    <property type="entry name" value="UDP-Glc/GDP-Man_DH_C"/>
</dbReference>
<sequence length="440" mass="49420">MKKIAVIGSGYVGLVAGTCLADFGLNVMCVDNNKDKIEGLKKGIIPIYEPGLDDLVKRNMYYKRLDFTTDIKSAVEESEVIFIAVGTPPKDDGSADLQYVLQVAKDIAMYMNGYKVIVDKSTVPIGTGQKVKKVVNDILKEREVDYKFDVVSNPEFLREGSAIYDFTHPDRVVIGSESEKATKIMRDVYRVLYLNETPFVETNIETAEMIKYASNAFLAMKITFINEVANLCEKVGANVQHVAKAMGRDGRISPKFLHAGPGYGGSCFPKDTKALANIAREHGEVISLIETTVKANENQKLKMVEKIKNAMGSLEGKTLGILGITFKPKTDDMREAPSLVILTELAKMGAKMKIFDPEGEKEGKWRLGHIKDSIEFYTDEYEANINADALIIITEWHQFRNMDLDRLKESMKDNYFFDLRNIYERELVEEKGFKYFGVGV</sequence>
<dbReference type="PIRSF" id="PIRSF500134">
    <property type="entry name" value="UDPglc_DH_bac"/>
    <property type="match status" value="1"/>
</dbReference>
<dbReference type="Pfam" id="PF03721">
    <property type="entry name" value="UDPG_MGDP_dh_N"/>
    <property type="match status" value="1"/>
</dbReference>
<feature type="binding site" evidence="9">
    <location>
        <position position="327"/>
    </location>
    <ligand>
        <name>substrate</name>
    </ligand>
</feature>
<evidence type="ECO:0000256" key="2">
    <source>
        <dbReference type="ARBA" id="ARBA00006601"/>
    </source>
</evidence>
<keyword evidence="4 7" id="KW-0560">Oxidoreductase</keyword>
<evidence type="ECO:0000259" key="11">
    <source>
        <dbReference type="SMART" id="SM00984"/>
    </source>
</evidence>
<dbReference type="SUPFAM" id="SSF51735">
    <property type="entry name" value="NAD(P)-binding Rossmann-fold domains"/>
    <property type="match status" value="1"/>
</dbReference>
<evidence type="ECO:0000256" key="4">
    <source>
        <dbReference type="ARBA" id="ARBA00023002"/>
    </source>
</evidence>
<dbReference type="Gene3D" id="3.40.50.720">
    <property type="entry name" value="NAD(P)-binding Rossmann-like Domain"/>
    <property type="match status" value="2"/>
</dbReference>
<feature type="binding site" evidence="10">
    <location>
        <position position="122"/>
    </location>
    <ligand>
        <name>NAD(+)</name>
        <dbReference type="ChEBI" id="CHEBI:57540"/>
    </ligand>
</feature>
<evidence type="ECO:0000256" key="8">
    <source>
        <dbReference type="PIRSR" id="PIRSR500134-1"/>
    </source>
</evidence>
<feature type="domain" description="UDP-glucose/GDP-mannose dehydrogenase C-terminal" evidence="11">
    <location>
        <begin position="320"/>
        <end position="425"/>
    </location>
</feature>
<comment type="pathway">
    <text evidence="1">Nucleotide-sugar biosynthesis; UDP-alpha-D-glucuronate biosynthesis; UDP-alpha-D-glucuronate from UDP-alpha-D-glucose: step 1/1.</text>
</comment>
<dbReference type="InterPro" id="IPR008927">
    <property type="entry name" value="6-PGluconate_DH-like_C_sf"/>
</dbReference>
<dbReference type="Gene3D" id="1.20.5.100">
    <property type="entry name" value="Cytochrome c1, transmembrane anchor, C-terminal"/>
    <property type="match status" value="1"/>
</dbReference>
<dbReference type="GO" id="GO:0051287">
    <property type="term" value="F:NAD binding"/>
    <property type="evidence" value="ECO:0007669"/>
    <property type="project" value="InterPro"/>
</dbReference>
<dbReference type="OrthoDB" id="9803238at2"/>
<dbReference type="InterPro" id="IPR028357">
    <property type="entry name" value="UDPglc_DH_bac"/>
</dbReference>
<dbReference type="InterPro" id="IPR036291">
    <property type="entry name" value="NAD(P)-bd_dom_sf"/>
</dbReference>
<evidence type="ECO:0000313" key="12">
    <source>
        <dbReference type="EMBL" id="SHK24232.1"/>
    </source>
</evidence>
<dbReference type="EMBL" id="FRAE01000048">
    <property type="protein sequence ID" value="SHK24232.1"/>
    <property type="molecule type" value="Genomic_DNA"/>
</dbReference>
<feature type="binding site" evidence="9">
    <location>
        <begin position="156"/>
        <end position="159"/>
    </location>
    <ligand>
        <name>substrate</name>
    </ligand>
</feature>
<evidence type="ECO:0000256" key="5">
    <source>
        <dbReference type="ARBA" id="ARBA00023027"/>
    </source>
</evidence>
<dbReference type="InterPro" id="IPR017476">
    <property type="entry name" value="UDP-Glc/GDP-Man"/>
</dbReference>
<dbReference type="PIRSF" id="PIRSF000124">
    <property type="entry name" value="UDPglc_GDPman_dh"/>
    <property type="match status" value="1"/>
</dbReference>
<dbReference type="Pfam" id="PF00984">
    <property type="entry name" value="UDPG_MGDP_dh"/>
    <property type="match status" value="1"/>
</dbReference>
<dbReference type="Pfam" id="PF03720">
    <property type="entry name" value="UDPG_MGDP_dh_C"/>
    <property type="match status" value="1"/>
</dbReference>
<evidence type="ECO:0000256" key="1">
    <source>
        <dbReference type="ARBA" id="ARBA00004701"/>
    </source>
</evidence>
<dbReference type="PANTHER" id="PTHR43750:SF3">
    <property type="entry name" value="UDP-GLUCOSE 6-DEHYDROGENASE TUAD"/>
    <property type="match status" value="1"/>
</dbReference>
<comment type="catalytic activity">
    <reaction evidence="6 7">
        <text>UDP-alpha-D-glucose + 2 NAD(+) + H2O = UDP-alpha-D-glucuronate + 2 NADH + 3 H(+)</text>
        <dbReference type="Rhea" id="RHEA:23596"/>
        <dbReference type="ChEBI" id="CHEBI:15377"/>
        <dbReference type="ChEBI" id="CHEBI:15378"/>
        <dbReference type="ChEBI" id="CHEBI:57540"/>
        <dbReference type="ChEBI" id="CHEBI:57945"/>
        <dbReference type="ChEBI" id="CHEBI:58052"/>
        <dbReference type="ChEBI" id="CHEBI:58885"/>
        <dbReference type="EC" id="1.1.1.22"/>
    </reaction>
</comment>
<gene>
    <name evidence="12" type="ORF">SAMN02744037_01963</name>
</gene>
<evidence type="ECO:0000256" key="6">
    <source>
        <dbReference type="ARBA" id="ARBA00047473"/>
    </source>
</evidence>
<accession>A0A1M6QVE3</accession>
<proteinExistence type="inferred from homology"/>
<dbReference type="GO" id="GO:0000271">
    <property type="term" value="P:polysaccharide biosynthetic process"/>
    <property type="evidence" value="ECO:0007669"/>
    <property type="project" value="InterPro"/>
</dbReference>